<reference evidence="1 2" key="1">
    <citation type="submission" date="2015-10" db="EMBL/GenBank/DDBJ databases">
        <title>Draft genome sequence of Streptomyces cellostaticus DSM 40189, type strain for the species Streptomyces cellostaticus.</title>
        <authorList>
            <person name="Ruckert C."/>
            <person name="Winkler A."/>
            <person name="Kalinowski J."/>
            <person name="Kampfer P."/>
            <person name="Glaeser S."/>
        </authorList>
    </citation>
    <scope>NUCLEOTIDE SEQUENCE [LARGE SCALE GENOMIC DNA]</scope>
    <source>
        <strain evidence="1 2">DSM 40189</strain>
    </source>
</reference>
<evidence type="ECO:0000313" key="2">
    <source>
        <dbReference type="Proteomes" id="UP000054241"/>
    </source>
</evidence>
<keyword evidence="2" id="KW-1185">Reference proteome</keyword>
<protein>
    <submittedName>
        <fullName evidence="1">Uncharacterized protein</fullName>
    </submittedName>
</protein>
<name>A0A101NKX7_9ACTN</name>
<dbReference type="AlphaFoldDB" id="A0A101NKX7"/>
<dbReference type="Proteomes" id="UP000054241">
    <property type="component" value="Unassembled WGS sequence"/>
</dbReference>
<sequence length="155" mass="17321">MSDSSLGPSVSLERFPGALQRSWRSHLSDAHLAADPDDPDLRWPRSADVLLLPRERYPEPDAVKWSHFTARFPGCGLIAVEEADQGCTVLFDDDTRLRARWVDRPAWASFALAASAIHAWARMCPVRDRPRDSIRITVRAGHRLAPALVEFVPVG</sequence>
<accession>A0A101NKX7</accession>
<gene>
    <name evidence="1" type="ORF">AQI88_17740</name>
</gene>
<proteinExistence type="predicted"/>
<organism evidence="1 2">
    <name type="scientific">Streptomyces cellostaticus</name>
    <dbReference type="NCBI Taxonomy" id="67285"/>
    <lineage>
        <taxon>Bacteria</taxon>
        <taxon>Bacillati</taxon>
        <taxon>Actinomycetota</taxon>
        <taxon>Actinomycetes</taxon>
        <taxon>Kitasatosporales</taxon>
        <taxon>Streptomycetaceae</taxon>
        <taxon>Streptomyces</taxon>
    </lineage>
</organism>
<evidence type="ECO:0000313" key="1">
    <source>
        <dbReference type="EMBL" id="KUM95233.1"/>
    </source>
</evidence>
<dbReference type="EMBL" id="LMWL01000031">
    <property type="protein sequence ID" value="KUM95233.1"/>
    <property type="molecule type" value="Genomic_DNA"/>
</dbReference>
<comment type="caution">
    <text evidence="1">The sequence shown here is derived from an EMBL/GenBank/DDBJ whole genome shotgun (WGS) entry which is preliminary data.</text>
</comment>